<dbReference type="AlphaFoldDB" id="A0AAD8P8E4"/>
<feature type="transmembrane region" description="Helical" evidence="1">
    <location>
        <begin position="73"/>
        <end position="97"/>
    </location>
</feature>
<reference evidence="3" key="1">
    <citation type="submission" date="2023-08" db="EMBL/GenBank/DDBJ databases">
        <title>Draft sequence of the Babesia gibsoni genome.</title>
        <authorList>
            <person name="Yamagishi J.Y."/>
            <person name="Xuan X.X."/>
        </authorList>
    </citation>
    <scope>NUCLEOTIDE SEQUENCE</scope>
    <source>
        <strain evidence="3">Azabu</strain>
    </source>
</reference>
<comment type="caution">
    <text evidence="3">The sequence shown here is derived from an EMBL/GenBank/DDBJ whole genome shotgun (WGS) entry which is preliminary data.</text>
</comment>
<accession>A0AAD8P8E4</accession>
<name>A0AAD8P8E4_BABGI</name>
<feature type="transmembrane region" description="Helical" evidence="1">
    <location>
        <begin position="118"/>
        <end position="139"/>
    </location>
</feature>
<dbReference type="Proteomes" id="UP001230268">
    <property type="component" value="Unassembled WGS sequence"/>
</dbReference>
<feature type="signal peptide" evidence="2">
    <location>
        <begin position="1"/>
        <end position="17"/>
    </location>
</feature>
<gene>
    <name evidence="3" type="ORF">BgAZ_300030</name>
</gene>
<keyword evidence="4" id="KW-1185">Reference proteome</keyword>
<protein>
    <recommendedName>
        <fullName evidence="5">Transmembrane protein</fullName>
    </recommendedName>
</protein>
<evidence type="ECO:0000313" key="3">
    <source>
        <dbReference type="EMBL" id="KAK1442485.1"/>
    </source>
</evidence>
<dbReference type="EMBL" id="JAVEPI010000003">
    <property type="protein sequence ID" value="KAK1442485.1"/>
    <property type="molecule type" value="Genomic_DNA"/>
</dbReference>
<keyword evidence="1" id="KW-0812">Transmembrane</keyword>
<keyword evidence="1" id="KW-1133">Transmembrane helix</keyword>
<sequence length="143" mass="15741">MKLNVGLILPFLLLVTADNNVRKQRTPGEVDGGYLTEAMYTQYRKADDWIPEPSFIDRAIPFFDIPGTKDAVLVVRCVLFLVLVGGAFTTSFVFAILNSTSNKNGNGPNMKGFCITSAVLSGVVLIVVFVYILAVLVYFKRRG</sequence>
<keyword evidence="1" id="KW-0472">Membrane</keyword>
<evidence type="ECO:0008006" key="5">
    <source>
        <dbReference type="Google" id="ProtNLM"/>
    </source>
</evidence>
<feature type="chain" id="PRO_5042214047" description="Transmembrane protein" evidence="2">
    <location>
        <begin position="18"/>
        <end position="143"/>
    </location>
</feature>
<keyword evidence="2" id="KW-0732">Signal</keyword>
<evidence type="ECO:0000256" key="1">
    <source>
        <dbReference type="SAM" id="Phobius"/>
    </source>
</evidence>
<evidence type="ECO:0000313" key="4">
    <source>
        <dbReference type="Proteomes" id="UP001230268"/>
    </source>
</evidence>
<evidence type="ECO:0000256" key="2">
    <source>
        <dbReference type="SAM" id="SignalP"/>
    </source>
</evidence>
<organism evidence="3 4">
    <name type="scientific">Babesia gibsoni</name>
    <dbReference type="NCBI Taxonomy" id="33632"/>
    <lineage>
        <taxon>Eukaryota</taxon>
        <taxon>Sar</taxon>
        <taxon>Alveolata</taxon>
        <taxon>Apicomplexa</taxon>
        <taxon>Aconoidasida</taxon>
        <taxon>Piroplasmida</taxon>
        <taxon>Babesiidae</taxon>
        <taxon>Babesia</taxon>
    </lineage>
</organism>
<proteinExistence type="predicted"/>